<dbReference type="Proteomes" id="UP000292702">
    <property type="component" value="Unassembled WGS sequence"/>
</dbReference>
<feature type="compositionally biased region" description="Basic and acidic residues" evidence="1">
    <location>
        <begin position="343"/>
        <end position="352"/>
    </location>
</feature>
<name>A0A4R0RDB3_9APHY</name>
<feature type="transmembrane region" description="Helical" evidence="2">
    <location>
        <begin position="196"/>
        <end position="219"/>
    </location>
</feature>
<feature type="domain" description="DUF6533" evidence="3">
    <location>
        <begin position="15"/>
        <end position="55"/>
    </location>
</feature>
<feature type="transmembrane region" description="Helical" evidence="2">
    <location>
        <begin position="39"/>
        <end position="64"/>
    </location>
</feature>
<dbReference type="OrthoDB" id="2771516at2759"/>
<dbReference type="Pfam" id="PF20151">
    <property type="entry name" value="DUF6533"/>
    <property type="match status" value="1"/>
</dbReference>
<keyword evidence="5" id="KW-1185">Reference proteome</keyword>
<evidence type="ECO:0000256" key="1">
    <source>
        <dbReference type="SAM" id="MobiDB-lite"/>
    </source>
</evidence>
<proteinExistence type="predicted"/>
<sequence>MGENILFADACDFMALCIIAYDTLLTFSREVDHIWRRKFSLVFVIFLCQRYVVLLDDILLMLSPTQVWRENSDLNYFFAPHRDFILYTLGFIGTASFSTLRIWAIWDHAVLPTAAVFLVTMFVPAVNIYHFTAPRLYEVMDGDCFEVFLAPQKPEYTIFCPVARTDLLVLVLTWVKTAHAWRASKEVKAFRPKVSMLLLRDGTVYFGALLMFNVLTLLLDVIQVNTSGSSSFVTVVDTVVVNLTARFILDLRDIDSPHASVNKVPSFHINSTLLVGNIGAPISMENSAWVTGQYEDLIEGEDGHIAGMDAPLALSEGSDDLESSRAGVVSHDYPNLTPESEDSTPKDGVHAI</sequence>
<evidence type="ECO:0000313" key="4">
    <source>
        <dbReference type="EMBL" id="TCD62429.1"/>
    </source>
</evidence>
<accession>A0A4R0RDB3</accession>
<keyword evidence="2" id="KW-0812">Transmembrane</keyword>
<protein>
    <recommendedName>
        <fullName evidence="3">DUF6533 domain-containing protein</fullName>
    </recommendedName>
</protein>
<dbReference type="InterPro" id="IPR045340">
    <property type="entry name" value="DUF6533"/>
</dbReference>
<keyword evidence="2" id="KW-1133">Transmembrane helix</keyword>
<feature type="transmembrane region" description="Helical" evidence="2">
    <location>
        <begin position="84"/>
        <end position="103"/>
    </location>
</feature>
<evidence type="ECO:0000259" key="3">
    <source>
        <dbReference type="Pfam" id="PF20151"/>
    </source>
</evidence>
<comment type="caution">
    <text evidence="4">The sequence shown here is derived from an EMBL/GenBank/DDBJ whole genome shotgun (WGS) entry which is preliminary data.</text>
</comment>
<feature type="transmembrane region" description="Helical" evidence="2">
    <location>
        <begin position="110"/>
        <end position="131"/>
    </location>
</feature>
<gene>
    <name evidence="4" type="ORF">EIP91_006911</name>
</gene>
<feature type="region of interest" description="Disordered" evidence="1">
    <location>
        <begin position="316"/>
        <end position="352"/>
    </location>
</feature>
<dbReference type="EMBL" id="RWJN01000373">
    <property type="protein sequence ID" value="TCD62429.1"/>
    <property type="molecule type" value="Genomic_DNA"/>
</dbReference>
<reference evidence="4 5" key="1">
    <citation type="submission" date="2018-11" db="EMBL/GenBank/DDBJ databases">
        <title>Genome assembly of Steccherinum ochraceum LE-BIN_3174, the white-rot fungus of the Steccherinaceae family (The Residual Polyporoid clade, Polyporales, Basidiomycota).</title>
        <authorList>
            <person name="Fedorova T.V."/>
            <person name="Glazunova O.A."/>
            <person name="Landesman E.O."/>
            <person name="Moiseenko K.V."/>
            <person name="Psurtseva N.V."/>
            <person name="Savinova O.S."/>
            <person name="Shakhova N.V."/>
            <person name="Tyazhelova T.V."/>
            <person name="Vasina D.V."/>
        </authorList>
    </citation>
    <scope>NUCLEOTIDE SEQUENCE [LARGE SCALE GENOMIC DNA]</scope>
    <source>
        <strain evidence="4 5">LE-BIN_3174</strain>
    </source>
</reference>
<feature type="transmembrane region" description="Helical" evidence="2">
    <location>
        <begin position="6"/>
        <end position="27"/>
    </location>
</feature>
<evidence type="ECO:0000313" key="5">
    <source>
        <dbReference type="Proteomes" id="UP000292702"/>
    </source>
</evidence>
<dbReference type="AlphaFoldDB" id="A0A4R0RDB3"/>
<evidence type="ECO:0000256" key="2">
    <source>
        <dbReference type="SAM" id="Phobius"/>
    </source>
</evidence>
<organism evidence="4 5">
    <name type="scientific">Steccherinum ochraceum</name>
    <dbReference type="NCBI Taxonomy" id="92696"/>
    <lineage>
        <taxon>Eukaryota</taxon>
        <taxon>Fungi</taxon>
        <taxon>Dikarya</taxon>
        <taxon>Basidiomycota</taxon>
        <taxon>Agaricomycotina</taxon>
        <taxon>Agaricomycetes</taxon>
        <taxon>Polyporales</taxon>
        <taxon>Steccherinaceae</taxon>
        <taxon>Steccherinum</taxon>
    </lineage>
</organism>
<keyword evidence="2" id="KW-0472">Membrane</keyword>